<sequence>MRVRATGAAAKVSIPSKRRRLSQAENSELQRIMTNDDDGLIHRAEKVSSISPDEAIGDSTNSGSDEEWRQKGNKKGRRVVDDKNDNSVDDYDKSRDRNDNYKDSINSEFQRRREVFLNAMNACRGPEITIHNDVDDEPCPEMDFTFISEYRLSSKVKFSDTQFLYGCTCDGPKGCTKPTQCLCLEDSYDLGEKPEFPYYKDGRLKATGRPIFECNALCSCDISCRNRVVQRGRTVTLDLFKTPQKGWGVRCPHPIAAGTFICTYVGELITSDEAKIRAHIYENIECGTTSYLLDLDYFEESERHELDEETEEDHEEKGTHRPDGVPKDKILTVDSRRFGDISRFFNHSCSPNMVIMCAIQDRTLLMKYDAAFFTNRDISANEELTFDYLNIGDDYERGSGALSKYSSAMMHQECHCGAAHCRGRIWAV</sequence>
<protein>
    <submittedName>
        <fullName evidence="1">Uncharacterized protein</fullName>
    </submittedName>
</protein>
<accession>A0ACC3TG48</accession>
<gene>
    <name evidence="1" type="ORF">V1517DRAFT_330478</name>
</gene>
<comment type="caution">
    <text evidence="1">The sequence shown here is derived from an EMBL/GenBank/DDBJ whole genome shotgun (WGS) entry which is preliminary data.</text>
</comment>
<keyword evidence="2" id="KW-1185">Reference proteome</keyword>
<evidence type="ECO:0000313" key="2">
    <source>
        <dbReference type="Proteomes" id="UP001489719"/>
    </source>
</evidence>
<name>A0ACC3TG48_9ASCO</name>
<proteinExistence type="predicted"/>
<dbReference type="Proteomes" id="UP001489719">
    <property type="component" value="Unassembled WGS sequence"/>
</dbReference>
<organism evidence="1 2">
    <name type="scientific">Lipomyces orientalis</name>
    <dbReference type="NCBI Taxonomy" id="1233043"/>
    <lineage>
        <taxon>Eukaryota</taxon>
        <taxon>Fungi</taxon>
        <taxon>Dikarya</taxon>
        <taxon>Ascomycota</taxon>
        <taxon>Saccharomycotina</taxon>
        <taxon>Lipomycetes</taxon>
        <taxon>Lipomycetales</taxon>
        <taxon>Lipomycetaceae</taxon>
        <taxon>Lipomyces</taxon>
    </lineage>
</organism>
<reference evidence="2" key="1">
    <citation type="journal article" date="2024" name="Front. Bioeng. Biotechnol.">
        <title>Genome-scale model development and genomic sequencing of the oleaginous clade Lipomyces.</title>
        <authorList>
            <person name="Czajka J.J."/>
            <person name="Han Y."/>
            <person name="Kim J."/>
            <person name="Mondo S.J."/>
            <person name="Hofstad B.A."/>
            <person name="Robles A."/>
            <person name="Haridas S."/>
            <person name="Riley R."/>
            <person name="LaButti K."/>
            <person name="Pangilinan J."/>
            <person name="Andreopoulos W."/>
            <person name="Lipzen A."/>
            <person name="Yan J."/>
            <person name="Wang M."/>
            <person name="Ng V."/>
            <person name="Grigoriev I.V."/>
            <person name="Spatafora J.W."/>
            <person name="Magnuson J.K."/>
            <person name="Baker S.E."/>
            <person name="Pomraning K.R."/>
        </authorList>
    </citation>
    <scope>NUCLEOTIDE SEQUENCE [LARGE SCALE GENOMIC DNA]</scope>
    <source>
        <strain evidence="2">CBS 10300</strain>
    </source>
</reference>
<evidence type="ECO:0000313" key="1">
    <source>
        <dbReference type="EMBL" id="KAK9320103.1"/>
    </source>
</evidence>
<dbReference type="EMBL" id="MU970145">
    <property type="protein sequence ID" value="KAK9320103.1"/>
    <property type="molecule type" value="Genomic_DNA"/>
</dbReference>